<evidence type="ECO:0000256" key="4">
    <source>
        <dbReference type="ARBA" id="ARBA00023163"/>
    </source>
</evidence>
<dbReference type="FunFam" id="3.40.1810.10:FF:000006">
    <property type="entry name" value="Agamous-like MADS-box protein AGL62"/>
    <property type="match status" value="1"/>
</dbReference>
<keyword evidence="4" id="KW-0804">Transcription</keyword>
<dbReference type="CDD" id="cd00265">
    <property type="entry name" value="MADS_MEF2_like"/>
    <property type="match status" value="1"/>
</dbReference>
<dbReference type="SUPFAM" id="SSF55455">
    <property type="entry name" value="SRF-like"/>
    <property type="match status" value="1"/>
</dbReference>
<gene>
    <name evidence="8" type="ORF">Nepgr_004860</name>
</gene>
<dbReference type="GO" id="GO:0046983">
    <property type="term" value="F:protein dimerization activity"/>
    <property type="evidence" value="ECO:0007669"/>
    <property type="project" value="InterPro"/>
</dbReference>
<dbReference type="GO" id="GO:0045944">
    <property type="term" value="P:positive regulation of transcription by RNA polymerase II"/>
    <property type="evidence" value="ECO:0007669"/>
    <property type="project" value="InterPro"/>
</dbReference>
<sequence>MATERKRKGRQKVDMVRMEKDANLQVTFSKRRSGLFKKASELCTLCGAQAAIIVFSPGKKAFSFGHPSVDAVINRFLVPNPSSNANIEQPVEAQHDANFRELNLRLTLLNNQLEAEKKRGEELNEIRKAGQGQFWWQAPVEELGLQQLEELKRALEELKGNVILHNNKLLMEITNPPPLMRINPMEDFNGPIFNYPNDLGHGFF</sequence>
<dbReference type="PROSITE" id="PS50066">
    <property type="entry name" value="MADS_BOX_2"/>
    <property type="match status" value="1"/>
</dbReference>
<dbReference type="Proteomes" id="UP001279734">
    <property type="component" value="Unassembled WGS sequence"/>
</dbReference>
<evidence type="ECO:0000256" key="3">
    <source>
        <dbReference type="ARBA" id="ARBA00023125"/>
    </source>
</evidence>
<keyword evidence="5" id="KW-0539">Nucleus</keyword>
<dbReference type="SMART" id="SM00432">
    <property type="entry name" value="MADS"/>
    <property type="match status" value="1"/>
</dbReference>
<evidence type="ECO:0000259" key="7">
    <source>
        <dbReference type="PROSITE" id="PS50066"/>
    </source>
</evidence>
<reference evidence="8" key="1">
    <citation type="submission" date="2023-05" db="EMBL/GenBank/DDBJ databases">
        <title>Nepenthes gracilis genome sequencing.</title>
        <authorList>
            <person name="Fukushima K."/>
        </authorList>
    </citation>
    <scope>NUCLEOTIDE SEQUENCE</scope>
    <source>
        <strain evidence="8">SING2019-196</strain>
    </source>
</reference>
<dbReference type="PANTHER" id="PTHR11945:SF776">
    <property type="entry name" value="AGAMOUS-LIKE 50-RELATED"/>
    <property type="match status" value="1"/>
</dbReference>
<dbReference type="Gene3D" id="3.40.1810.10">
    <property type="entry name" value="Transcription factor, MADS-box"/>
    <property type="match status" value="1"/>
</dbReference>
<keyword evidence="9" id="KW-1185">Reference proteome</keyword>
<dbReference type="GO" id="GO:0005634">
    <property type="term" value="C:nucleus"/>
    <property type="evidence" value="ECO:0007669"/>
    <property type="project" value="UniProtKB-SubCell"/>
</dbReference>
<dbReference type="PRINTS" id="PR00404">
    <property type="entry name" value="MADSDOMAIN"/>
</dbReference>
<accession>A0AAD3S2L8</accession>
<organism evidence="8 9">
    <name type="scientific">Nepenthes gracilis</name>
    <name type="common">Slender pitcher plant</name>
    <dbReference type="NCBI Taxonomy" id="150966"/>
    <lineage>
        <taxon>Eukaryota</taxon>
        <taxon>Viridiplantae</taxon>
        <taxon>Streptophyta</taxon>
        <taxon>Embryophyta</taxon>
        <taxon>Tracheophyta</taxon>
        <taxon>Spermatophyta</taxon>
        <taxon>Magnoliopsida</taxon>
        <taxon>eudicotyledons</taxon>
        <taxon>Gunneridae</taxon>
        <taxon>Pentapetalae</taxon>
        <taxon>Caryophyllales</taxon>
        <taxon>Nepenthaceae</taxon>
        <taxon>Nepenthes</taxon>
    </lineage>
</organism>
<evidence type="ECO:0000256" key="5">
    <source>
        <dbReference type="ARBA" id="ARBA00023242"/>
    </source>
</evidence>
<comment type="caution">
    <text evidence="8">The sequence shown here is derived from an EMBL/GenBank/DDBJ whole genome shotgun (WGS) entry which is preliminary data.</text>
</comment>
<name>A0AAD3S2L8_NEPGR</name>
<feature type="coiled-coil region" evidence="6">
    <location>
        <begin position="99"/>
        <end position="168"/>
    </location>
</feature>
<dbReference type="GO" id="GO:0000978">
    <property type="term" value="F:RNA polymerase II cis-regulatory region sequence-specific DNA binding"/>
    <property type="evidence" value="ECO:0007669"/>
    <property type="project" value="TreeGrafter"/>
</dbReference>
<dbReference type="InterPro" id="IPR033896">
    <property type="entry name" value="MEF2-like_N"/>
</dbReference>
<evidence type="ECO:0000313" key="9">
    <source>
        <dbReference type="Proteomes" id="UP001279734"/>
    </source>
</evidence>
<dbReference type="EMBL" id="BSYO01000004">
    <property type="protein sequence ID" value="GMH03021.1"/>
    <property type="molecule type" value="Genomic_DNA"/>
</dbReference>
<protein>
    <recommendedName>
        <fullName evidence="7">MADS-box domain-containing protein</fullName>
    </recommendedName>
</protein>
<evidence type="ECO:0000256" key="2">
    <source>
        <dbReference type="ARBA" id="ARBA00023015"/>
    </source>
</evidence>
<dbReference type="InterPro" id="IPR036879">
    <property type="entry name" value="TF_MADSbox_sf"/>
</dbReference>
<dbReference type="Pfam" id="PF00319">
    <property type="entry name" value="SRF-TF"/>
    <property type="match status" value="1"/>
</dbReference>
<feature type="domain" description="MADS-box" evidence="7">
    <location>
        <begin position="8"/>
        <end position="68"/>
    </location>
</feature>
<keyword evidence="3" id="KW-0238">DNA-binding</keyword>
<evidence type="ECO:0000256" key="1">
    <source>
        <dbReference type="ARBA" id="ARBA00004123"/>
    </source>
</evidence>
<dbReference type="AlphaFoldDB" id="A0AAD3S2L8"/>
<keyword evidence="6" id="KW-0175">Coiled coil</keyword>
<dbReference type="GO" id="GO:0000981">
    <property type="term" value="F:DNA-binding transcription factor activity, RNA polymerase II-specific"/>
    <property type="evidence" value="ECO:0007669"/>
    <property type="project" value="TreeGrafter"/>
</dbReference>
<dbReference type="PANTHER" id="PTHR11945">
    <property type="entry name" value="MADS BOX PROTEIN"/>
    <property type="match status" value="1"/>
</dbReference>
<comment type="subcellular location">
    <subcellularLocation>
        <location evidence="1">Nucleus</location>
    </subcellularLocation>
</comment>
<keyword evidence="2" id="KW-0805">Transcription regulation</keyword>
<proteinExistence type="predicted"/>
<evidence type="ECO:0000313" key="8">
    <source>
        <dbReference type="EMBL" id="GMH03021.1"/>
    </source>
</evidence>
<dbReference type="Gene3D" id="6.10.140.920">
    <property type="match status" value="1"/>
</dbReference>
<dbReference type="InterPro" id="IPR002100">
    <property type="entry name" value="TF_MADSbox"/>
</dbReference>
<evidence type="ECO:0000256" key="6">
    <source>
        <dbReference type="SAM" id="Coils"/>
    </source>
</evidence>